<dbReference type="SUPFAM" id="SSF56672">
    <property type="entry name" value="DNA/RNA polymerases"/>
    <property type="match status" value="1"/>
</dbReference>
<evidence type="ECO:0000256" key="2">
    <source>
        <dbReference type="ARBA" id="ARBA00022679"/>
    </source>
</evidence>
<gene>
    <name evidence="9" type="ORF">Slati_3584000</name>
</gene>
<evidence type="ECO:0000256" key="3">
    <source>
        <dbReference type="ARBA" id="ARBA00022695"/>
    </source>
</evidence>
<keyword evidence="5" id="KW-0255">Endonuclease</keyword>
<keyword evidence="7" id="KW-0695">RNA-directed DNA polymerase</keyword>
<accession>A0AAW2TZH6</accession>
<dbReference type="GO" id="GO:0004519">
    <property type="term" value="F:endonuclease activity"/>
    <property type="evidence" value="ECO:0007669"/>
    <property type="project" value="UniProtKB-KW"/>
</dbReference>
<keyword evidence="6" id="KW-0378">Hydrolase</keyword>
<keyword evidence="1" id="KW-0645">Protease</keyword>
<comment type="caution">
    <text evidence="9">The sequence shown here is derived from an EMBL/GenBank/DDBJ whole genome shotgun (WGS) entry which is preliminary data.</text>
</comment>
<keyword evidence="2" id="KW-0808">Transferase</keyword>
<keyword evidence="3" id="KW-0548">Nucleotidyltransferase</keyword>
<dbReference type="EMBL" id="JACGWN010000013">
    <property type="protein sequence ID" value="KAL0409943.1"/>
    <property type="molecule type" value="Genomic_DNA"/>
</dbReference>
<dbReference type="Pfam" id="PF00078">
    <property type="entry name" value="RVT_1"/>
    <property type="match status" value="1"/>
</dbReference>
<dbReference type="PANTHER" id="PTHR24559:SF434">
    <property type="entry name" value="RNA-DIRECTED DNA POLYMERASE HOMOLOG"/>
    <property type="match status" value="1"/>
</dbReference>
<dbReference type="GO" id="GO:0006508">
    <property type="term" value="P:proteolysis"/>
    <property type="evidence" value="ECO:0007669"/>
    <property type="project" value="UniProtKB-KW"/>
</dbReference>
<dbReference type="InterPro" id="IPR043128">
    <property type="entry name" value="Rev_trsase/Diguanyl_cyclase"/>
</dbReference>
<reference evidence="9" key="1">
    <citation type="submission" date="2020-06" db="EMBL/GenBank/DDBJ databases">
        <authorList>
            <person name="Li T."/>
            <person name="Hu X."/>
            <person name="Zhang T."/>
            <person name="Song X."/>
            <person name="Zhang H."/>
            <person name="Dai N."/>
            <person name="Sheng W."/>
            <person name="Hou X."/>
            <person name="Wei L."/>
        </authorList>
    </citation>
    <scope>NUCLEOTIDE SEQUENCE</scope>
    <source>
        <strain evidence="9">KEN1</strain>
        <tissue evidence="9">Leaf</tissue>
    </source>
</reference>
<dbReference type="GO" id="GO:0003964">
    <property type="term" value="F:RNA-directed DNA polymerase activity"/>
    <property type="evidence" value="ECO:0007669"/>
    <property type="project" value="UniProtKB-KW"/>
</dbReference>
<sequence>MAELIADMLKQGIIQPSTSPFSSPVLLVKKKDGTWRFCADYRGLNAITVRDCFPIPTVDELLDELHGATVFSKIDLRAGYHQIRVSPEDVHKTAFRTIDGHFEFLVMPFGLTNAPSTFQAIMNDIFRPLLRRFVLVFFYDILIYSPSWPSHLCHLAQVLQLLQEHNFFAKLSKCIFGATSVDYLGHVISASGVAADPAKLRAVVDWPTPRSFTTLRAFLGLTGYYRKFVRHYATIAAPLTDLLK</sequence>
<organism evidence="9">
    <name type="scientific">Sesamum latifolium</name>
    <dbReference type="NCBI Taxonomy" id="2727402"/>
    <lineage>
        <taxon>Eukaryota</taxon>
        <taxon>Viridiplantae</taxon>
        <taxon>Streptophyta</taxon>
        <taxon>Embryophyta</taxon>
        <taxon>Tracheophyta</taxon>
        <taxon>Spermatophyta</taxon>
        <taxon>Magnoliopsida</taxon>
        <taxon>eudicotyledons</taxon>
        <taxon>Gunneridae</taxon>
        <taxon>Pentapetalae</taxon>
        <taxon>asterids</taxon>
        <taxon>lamiids</taxon>
        <taxon>Lamiales</taxon>
        <taxon>Pedaliaceae</taxon>
        <taxon>Sesamum</taxon>
    </lineage>
</organism>
<dbReference type="PANTHER" id="PTHR24559">
    <property type="entry name" value="TRANSPOSON TY3-I GAG-POL POLYPROTEIN"/>
    <property type="match status" value="1"/>
</dbReference>
<keyword evidence="4" id="KW-0540">Nuclease</keyword>
<proteinExistence type="predicted"/>
<dbReference type="InterPro" id="IPR053134">
    <property type="entry name" value="RNA-dir_DNA_polymerase"/>
</dbReference>
<evidence type="ECO:0000313" key="9">
    <source>
        <dbReference type="EMBL" id="KAL0409943.1"/>
    </source>
</evidence>
<reference evidence="9" key="2">
    <citation type="journal article" date="2024" name="Plant">
        <title>Genomic evolution and insights into agronomic trait innovations of Sesamum species.</title>
        <authorList>
            <person name="Miao H."/>
            <person name="Wang L."/>
            <person name="Qu L."/>
            <person name="Liu H."/>
            <person name="Sun Y."/>
            <person name="Le M."/>
            <person name="Wang Q."/>
            <person name="Wei S."/>
            <person name="Zheng Y."/>
            <person name="Lin W."/>
            <person name="Duan Y."/>
            <person name="Cao H."/>
            <person name="Xiong S."/>
            <person name="Wang X."/>
            <person name="Wei L."/>
            <person name="Li C."/>
            <person name="Ma Q."/>
            <person name="Ju M."/>
            <person name="Zhao R."/>
            <person name="Li G."/>
            <person name="Mu C."/>
            <person name="Tian Q."/>
            <person name="Mei H."/>
            <person name="Zhang T."/>
            <person name="Gao T."/>
            <person name="Zhang H."/>
        </authorList>
    </citation>
    <scope>NUCLEOTIDE SEQUENCE</scope>
    <source>
        <strain evidence="9">KEN1</strain>
    </source>
</reference>
<dbReference type="Gene3D" id="3.30.70.270">
    <property type="match status" value="2"/>
</dbReference>
<evidence type="ECO:0000256" key="1">
    <source>
        <dbReference type="ARBA" id="ARBA00022670"/>
    </source>
</evidence>
<protein>
    <submittedName>
        <fullName evidence="9">Retrovirus-related Pol polyprotein from transposon.6</fullName>
    </submittedName>
</protein>
<evidence type="ECO:0000256" key="4">
    <source>
        <dbReference type="ARBA" id="ARBA00022722"/>
    </source>
</evidence>
<dbReference type="InterPro" id="IPR000477">
    <property type="entry name" value="RT_dom"/>
</dbReference>
<dbReference type="CDD" id="cd01647">
    <property type="entry name" value="RT_LTR"/>
    <property type="match status" value="1"/>
</dbReference>
<dbReference type="AlphaFoldDB" id="A0AAW2TZH6"/>
<evidence type="ECO:0000256" key="6">
    <source>
        <dbReference type="ARBA" id="ARBA00022801"/>
    </source>
</evidence>
<evidence type="ECO:0000259" key="8">
    <source>
        <dbReference type="PROSITE" id="PS50878"/>
    </source>
</evidence>
<dbReference type="Gene3D" id="3.10.10.10">
    <property type="entry name" value="HIV Type 1 Reverse Transcriptase, subunit A, domain 1"/>
    <property type="match status" value="1"/>
</dbReference>
<dbReference type="GO" id="GO:0008233">
    <property type="term" value="F:peptidase activity"/>
    <property type="evidence" value="ECO:0007669"/>
    <property type="project" value="UniProtKB-KW"/>
</dbReference>
<dbReference type="InterPro" id="IPR043502">
    <property type="entry name" value="DNA/RNA_pol_sf"/>
</dbReference>
<evidence type="ECO:0000256" key="5">
    <source>
        <dbReference type="ARBA" id="ARBA00022759"/>
    </source>
</evidence>
<name>A0AAW2TZH6_9LAMI</name>
<feature type="domain" description="Reverse transcriptase" evidence="8">
    <location>
        <begin position="9"/>
        <end position="188"/>
    </location>
</feature>
<dbReference type="FunFam" id="3.10.10.10:FF:000007">
    <property type="entry name" value="Retrovirus-related Pol polyprotein from transposon 17.6-like Protein"/>
    <property type="match status" value="1"/>
</dbReference>
<dbReference type="PROSITE" id="PS50878">
    <property type="entry name" value="RT_POL"/>
    <property type="match status" value="1"/>
</dbReference>
<evidence type="ECO:0000256" key="7">
    <source>
        <dbReference type="ARBA" id="ARBA00022918"/>
    </source>
</evidence>